<protein>
    <recommendedName>
        <fullName evidence="4 7">Flagellar hook-associated protein 1</fullName>
        <shortName evidence="7">HAP1</shortName>
    </recommendedName>
</protein>
<keyword evidence="10" id="KW-0966">Cell projection</keyword>
<accession>A0A9W6GER3</accession>
<dbReference type="InterPro" id="IPR002371">
    <property type="entry name" value="FlgK"/>
</dbReference>
<dbReference type="PRINTS" id="PR01005">
    <property type="entry name" value="FLGHOOKAP1"/>
</dbReference>
<dbReference type="InterPro" id="IPR010930">
    <property type="entry name" value="Flg_bb/hook_C_dom"/>
</dbReference>
<keyword evidence="11" id="KW-1185">Reference proteome</keyword>
<evidence type="ECO:0000256" key="4">
    <source>
        <dbReference type="ARBA" id="ARBA00016244"/>
    </source>
</evidence>
<dbReference type="PANTHER" id="PTHR30033:SF1">
    <property type="entry name" value="FLAGELLAR HOOK-ASSOCIATED PROTEIN 1"/>
    <property type="match status" value="1"/>
</dbReference>
<reference evidence="10" key="1">
    <citation type="submission" date="2022-12" db="EMBL/GenBank/DDBJ databases">
        <title>Reference genome sequencing for broad-spectrum identification of bacterial and archaeal isolates by mass spectrometry.</title>
        <authorList>
            <person name="Sekiguchi Y."/>
            <person name="Tourlousse D.M."/>
        </authorList>
    </citation>
    <scope>NUCLEOTIDE SEQUENCE</scope>
    <source>
        <strain evidence="10">TSL-P1</strain>
    </source>
</reference>
<evidence type="ECO:0000256" key="5">
    <source>
        <dbReference type="ARBA" id="ARBA00022525"/>
    </source>
</evidence>
<dbReference type="GO" id="GO:0009424">
    <property type="term" value="C:bacterial-type flagellum hook"/>
    <property type="evidence" value="ECO:0007669"/>
    <property type="project" value="UniProtKB-UniRule"/>
</dbReference>
<evidence type="ECO:0000259" key="8">
    <source>
        <dbReference type="Pfam" id="PF06429"/>
    </source>
</evidence>
<organism evidence="10 11">
    <name type="scientific">Thermodesulfovibrio yellowstonii</name>
    <dbReference type="NCBI Taxonomy" id="28262"/>
    <lineage>
        <taxon>Bacteria</taxon>
        <taxon>Pseudomonadati</taxon>
        <taxon>Nitrospirota</taxon>
        <taxon>Thermodesulfovibrionia</taxon>
        <taxon>Thermodesulfovibrionales</taxon>
        <taxon>Thermodesulfovibrionaceae</taxon>
        <taxon>Thermodesulfovibrio</taxon>
    </lineage>
</organism>
<evidence type="ECO:0000313" key="10">
    <source>
        <dbReference type="EMBL" id="GLI52483.1"/>
    </source>
</evidence>
<evidence type="ECO:0000256" key="6">
    <source>
        <dbReference type="ARBA" id="ARBA00023143"/>
    </source>
</evidence>
<gene>
    <name evidence="7 10" type="primary">flgK</name>
    <name evidence="10" type="ORF">TISLANDTSLP1_01760</name>
</gene>
<dbReference type="GO" id="GO:0005576">
    <property type="term" value="C:extracellular region"/>
    <property type="evidence" value="ECO:0007669"/>
    <property type="project" value="UniProtKB-SubCell"/>
</dbReference>
<sequence>MSLTALFDIGKTGVLTYQKALEVVSHNISNAATEGYTRQDVIFQNMSSGILSLSGVTGRGVKLEDIRRMYDSFIDLQLKTESSNLAYWDVVYNGMLRLENIFNDASETAFSNSINDFFNAWQELSQNPSGTAERTLLLDKASYLTKRLNLSYKSLIDERQEIYKDTQNLVNQVNNYLDQINELNEKIAASPGSLDAKDQRDNLVKQLNDIVHITYFEDNSGRYSILLGGMPMVDGGKVYHLNVGLDSNQNMQFSLETVSGSIDVTRLIQGGKLKAEIDLRDETIPEYMEKLNMLVFDLTEAINAQHRQGYGLDGTTGNNFFSQLYDLTVLSPSAPTSPYSDIFFKINNVNTNTYDEYQIEFDGSAVPPVWTVTDNTTSSSVTPTVTSWTEGTDTYYKLSFNNIEVTIKNPDNTLDFTFQIKQHAGLLFNVAITDTQKIAAATADPTGTTSGEMDNENARAIYSLLDSKIIGSSTPIDFYRAIVSEVGVYSSSAQTQKSFQQSLVEEIEKRRQDVSGVSLDEEAVNLIKYQKMYEASARVIKVADEILATLFDMVS</sequence>
<dbReference type="Proteomes" id="UP001144297">
    <property type="component" value="Unassembled WGS sequence"/>
</dbReference>
<dbReference type="SUPFAM" id="SSF64518">
    <property type="entry name" value="Phase 1 flagellin"/>
    <property type="match status" value="1"/>
</dbReference>
<evidence type="ECO:0000313" key="11">
    <source>
        <dbReference type="Proteomes" id="UP001144297"/>
    </source>
</evidence>
<dbReference type="Pfam" id="PF22638">
    <property type="entry name" value="FlgK_D1"/>
    <property type="match status" value="1"/>
</dbReference>
<comment type="similarity">
    <text evidence="3 7">Belongs to the flagella basal body rod proteins family.</text>
</comment>
<comment type="subcellular location">
    <subcellularLocation>
        <location evidence="1 7">Bacterial flagellum</location>
    </subcellularLocation>
    <subcellularLocation>
        <location evidence="2 7">Secreted</location>
    </subcellularLocation>
</comment>
<evidence type="ECO:0000259" key="9">
    <source>
        <dbReference type="Pfam" id="PF22638"/>
    </source>
</evidence>
<dbReference type="Pfam" id="PF06429">
    <property type="entry name" value="Flg_bbr_C"/>
    <property type="match status" value="1"/>
</dbReference>
<dbReference type="PANTHER" id="PTHR30033">
    <property type="entry name" value="FLAGELLAR HOOK-ASSOCIATED PROTEIN 1"/>
    <property type="match status" value="1"/>
</dbReference>
<name>A0A9W6GER3_9BACT</name>
<dbReference type="AlphaFoldDB" id="A0A9W6GER3"/>
<evidence type="ECO:0000256" key="1">
    <source>
        <dbReference type="ARBA" id="ARBA00004365"/>
    </source>
</evidence>
<keyword evidence="6 7" id="KW-0975">Bacterial flagellum</keyword>
<dbReference type="GO" id="GO:0044780">
    <property type="term" value="P:bacterial-type flagellum assembly"/>
    <property type="evidence" value="ECO:0007669"/>
    <property type="project" value="InterPro"/>
</dbReference>
<dbReference type="InterPro" id="IPR053927">
    <property type="entry name" value="FlgK_helical"/>
</dbReference>
<evidence type="ECO:0000256" key="3">
    <source>
        <dbReference type="ARBA" id="ARBA00009677"/>
    </source>
</evidence>
<keyword evidence="10" id="KW-0282">Flagellum</keyword>
<proteinExistence type="inferred from homology"/>
<dbReference type="GO" id="GO:0005198">
    <property type="term" value="F:structural molecule activity"/>
    <property type="evidence" value="ECO:0007669"/>
    <property type="project" value="UniProtKB-UniRule"/>
</dbReference>
<evidence type="ECO:0000256" key="7">
    <source>
        <dbReference type="RuleBase" id="RU362065"/>
    </source>
</evidence>
<keyword evidence="5 7" id="KW-0964">Secreted</keyword>
<feature type="domain" description="Flagellar hook-associated protein FlgK helical" evidence="9">
    <location>
        <begin position="97"/>
        <end position="321"/>
    </location>
</feature>
<comment type="caution">
    <text evidence="10">The sequence shown here is derived from an EMBL/GenBank/DDBJ whole genome shotgun (WGS) entry which is preliminary data.</text>
</comment>
<keyword evidence="10" id="KW-0969">Cilium</keyword>
<feature type="domain" description="Flagellar basal-body/hook protein C-terminal" evidence="8">
    <location>
        <begin position="515"/>
        <end position="551"/>
    </location>
</feature>
<dbReference type="NCBIfam" id="TIGR02492">
    <property type="entry name" value="flgK_ends"/>
    <property type="match status" value="1"/>
</dbReference>
<dbReference type="EMBL" id="BSDX01000001">
    <property type="protein sequence ID" value="GLI52483.1"/>
    <property type="molecule type" value="Genomic_DNA"/>
</dbReference>
<evidence type="ECO:0000256" key="2">
    <source>
        <dbReference type="ARBA" id="ARBA00004613"/>
    </source>
</evidence>